<sequence length="106" mass="11747">MNFTINMLSSSIILILSISRVLGQNPVFRKGTRDRTGYCINLIEYPVAYGVRPLTGGGYYPEFLRPASGVEGLFHCNEDYLPLCCHRVPPNIPMNLGNCVAAKLVK</sequence>
<reference evidence="6 7" key="1">
    <citation type="submission" date="2019-05" db="EMBL/GenBank/DDBJ databases">
        <title>Emergence of the Ug99 lineage of the wheat stem rust pathogen through somatic hybridization.</title>
        <authorList>
            <person name="Li F."/>
            <person name="Upadhyaya N.M."/>
            <person name="Sperschneider J."/>
            <person name="Matny O."/>
            <person name="Nguyen-Phuc H."/>
            <person name="Mago R."/>
            <person name="Raley C."/>
            <person name="Miller M.E."/>
            <person name="Silverstein K.A.T."/>
            <person name="Henningsen E."/>
            <person name="Hirsch C.D."/>
            <person name="Visser B."/>
            <person name="Pretorius Z.A."/>
            <person name="Steffenson B.J."/>
            <person name="Schwessinger B."/>
            <person name="Dodds P.N."/>
            <person name="Figueroa M."/>
        </authorList>
    </citation>
    <scope>NUCLEOTIDE SEQUENCE [LARGE SCALE GENOMIC DNA]</scope>
    <source>
        <strain evidence="2">21-0</strain>
        <strain evidence="4 7">Ug99</strain>
    </source>
</reference>
<gene>
    <name evidence="2" type="ORF">PGT21_023726</name>
    <name evidence="3" type="ORF">PGT21_025811</name>
    <name evidence="5" type="ORF">PGTUg99_013343</name>
    <name evidence="4" type="ORF">PGTUg99_027364</name>
</gene>
<evidence type="ECO:0000256" key="1">
    <source>
        <dbReference type="SAM" id="SignalP"/>
    </source>
</evidence>
<evidence type="ECO:0008006" key="8">
    <source>
        <dbReference type="Google" id="ProtNLM"/>
    </source>
</evidence>
<dbReference type="AlphaFoldDB" id="A0A5B0R668"/>
<evidence type="ECO:0000313" key="5">
    <source>
        <dbReference type="EMBL" id="KAA1127047.1"/>
    </source>
</evidence>
<feature type="signal peptide" evidence="1">
    <location>
        <begin position="1"/>
        <end position="23"/>
    </location>
</feature>
<dbReference type="EMBL" id="VDEP01000240">
    <property type="protein sequence ID" value="KAA1121020.1"/>
    <property type="molecule type" value="Genomic_DNA"/>
</dbReference>
<feature type="chain" id="PRO_5036366573" description="Hydrophobin" evidence="1">
    <location>
        <begin position="24"/>
        <end position="106"/>
    </location>
</feature>
<protein>
    <recommendedName>
        <fullName evidence="8">Hydrophobin</fullName>
    </recommendedName>
</protein>
<dbReference type="EMBL" id="VSWC01000040">
    <property type="protein sequence ID" value="KAA1105905.1"/>
    <property type="molecule type" value="Genomic_DNA"/>
</dbReference>
<dbReference type="EMBL" id="VSWC01000014">
    <property type="protein sequence ID" value="KAA1114865.1"/>
    <property type="molecule type" value="Genomic_DNA"/>
</dbReference>
<dbReference type="Proteomes" id="UP000324748">
    <property type="component" value="Unassembled WGS sequence"/>
</dbReference>
<evidence type="ECO:0000313" key="2">
    <source>
        <dbReference type="EMBL" id="KAA1105905.1"/>
    </source>
</evidence>
<accession>A0A5B0R668</accession>
<organism evidence="4 7">
    <name type="scientific">Puccinia graminis f. sp. tritici</name>
    <dbReference type="NCBI Taxonomy" id="56615"/>
    <lineage>
        <taxon>Eukaryota</taxon>
        <taxon>Fungi</taxon>
        <taxon>Dikarya</taxon>
        <taxon>Basidiomycota</taxon>
        <taxon>Pucciniomycotina</taxon>
        <taxon>Pucciniomycetes</taxon>
        <taxon>Pucciniales</taxon>
        <taxon>Pucciniaceae</taxon>
        <taxon>Puccinia</taxon>
    </lineage>
</organism>
<dbReference type="EMBL" id="VDEP01000169">
    <property type="protein sequence ID" value="KAA1127047.1"/>
    <property type="molecule type" value="Genomic_DNA"/>
</dbReference>
<comment type="caution">
    <text evidence="4">The sequence shown here is derived from an EMBL/GenBank/DDBJ whole genome shotgun (WGS) entry which is preliminary data.</text>
</comment>
<keyword evidence="6" id="KW-1185">Reference proteome</keyword>
<proteinExistence type="predicted"/>
<evidence type="ECO:0000313" key="3">
    <source>
        <dbReference type="EMBL" id="KAA1114865.1"/>
    </source>
</evidence>
<evidence type="ECO:0000313" key="7">
    <source>
        <dbReference type="Proteomes" id="UP000325313"/>
    </source>
</evidence>
<evidence type="ECO:0000313" key="6">
    <source>
        <dbReference type="Proteomes" id="UP000324748"/>
    </source>
</evidence>
<dbReference type="Proteomes" id="UP000325313">
    <property type="component" value="Unassembled WGS sequence"/>
</dbReference>
<evidence type="ECO:0000313" key="4">
    <source>
        <dbReference type="EMBL" id="KAA1121020.1"/>
    </source>
</evidence>
<keyword evidence="1" id="KW-0732">Signal</keyword>
<name>A0A5B0R668_PUCGR</name>